<dbReference type="PANTHER" id="PTHR30575">
    <property type="entry name" value="PEPTIDASE M20"/>
    <property type="match status" value="1"/>
</dbReference>
<evidence type="ECO:0000256" key="1">
    <source>
        <dbReference type="PIRNR" id="PIRNR037226"/>
    </source>
</evidence>
<dbReference type="InterPro" id="IPR036264">
    <property type="entry name" value="Bact_exopeptidase_dim_dom"/>
</dbReference>
<evidence type="ECO:0000313" key="3">
    <source>
        <dbReference type="EMBL" id="MDI3418139.1"/>
    </source>
</evidence>
<dbReference type="CDD" id="cd05672">
    <property type="entry name" value="M20_ACY1L2-like"/>
    <property type="match status" value="1"/>
</dbReference>
<evidence type="ECO:0000313" key="4">
    <source>
        <dbReference type="Proteomes" id="UP001237105"/>
    </source>
</evidence>
<name>A0ABT6SRA5_9ACTN</name>
<dbReference type="InterPro" id="IPR017439">
    <property type="entry name" value="Amidohydrolase"/>
</dbReference>
<feature type="domain" description="Peptidase M20 dimerisation" evidence="2">
    <location>
        <begin position="173"/>
        <end position="269"/>
    </location>
</feature>
<dbReference type="Proteomes" id="UP001237105">
    <property type="component" value="Unassembled WGS sequence"/>
</dbReference>
<dbReference type="Pfam" id="PF07687">
    <property type="entry name" value="M20_dimer"/>
    <property type="match status" value="1"/>
</dbReference>
<dbReference type="InterPro" id="IPR017144">
    <property type="entry name" value="Xaa-Arg_dipeptidase"/>
</dbReference>
<dbReference type="InterPro" id="IPR002933">
    <property type="entry name" value="Peptidase_M20"/>
</dbReference>
<protein>
    <recommendedName>
        <fullName evidence="1">Peptidase M20 domain-containing protein 2</fullName>
    </recommendedName>
</protein>
<comment type="similarity">
    <text evidence="1">Belongs to the peptidase M20A family.</text>
</comment>
<dbReference type="Gene3D" id="3.30.70.360">
    <property type="match status" value="1"/>
</dbReference>
<comment type="caution">
    <text evidence="3">The sequence shown here is derived from an EMBL/GenBank/DDBJ whole genome shotgun (WGS) entry which is preliminary data.</text>
</comment>
<dbReference type="Pfam" id="PF01546">
    <property type="entry name" value="Peptidase_M20"/>
    <property type="match status" value="1"/>
</dbReference>
<reference evidence="3 4" key="1">
    <citation type="submission" date="2023-05" db="EMBL/GenBank/DDBJ databases">
        <title>Draft genome sequence of Streptomyces sp. B-S-A12 isolated from a cave soil in Thailand.</title>
        <authorList>
            <person name="Chamroensaksri N."/>
            <person name="Muangham S."/>
        </authorList>
    </citation>
    <scope>NUCLEOTIDE SEQUENCE [LARGE SCALE GENOMIC DNA]</scope>
    <source>
        <strain evidence="3 4">B-S-A12</strain>
    </source>
</reference>
<dbReference type="InterPro" id="IPR011650">
    <property type="entry name" value="Peptidase_M20_dimer"/>
</dbReference>
<dbReference type="Gene3D" id="3.40.630.10">
    <property type="entry name" value="Zn peptidases"/>
    <property type="match status" value="1"/>
</dbReference>
<accession>A0ABT6SRA5</accession>
<dbReference type="EMBL" id="JASCIS010000005">
    <property type="protein sequence ID" value="MDI3418139.1"/>
    <property type="molecule type" value="Genomic_DNA"/>
</dbReference>
<sequence length="407" mass="42508">MTTLADQETTPDLGDAVVAEIAGLRERLVRLSHDIHGFAELSFEEHRAADALADALAEAGFDVERGVADLPTAFKASYGTGDLVVGICAEYDALPDVGHACGHNIIATTALGAALGLAPVADRLGITVKVLGTPAEEHGGGKVLMIDAGLFDDLTVAMMVHPGNADTHPADTATQGVGRWAATFTGKASHAAAAPQLGVNAADAAVVTQVALGLLRQQLPATARVAAFVREGGRATNIIPERTVVDFEVREFDLDAQRELHARVLACFEAGALATGCTLELEETEPEYAPLRQDVRLANRYAAALDRIGRPLAERSPLSGGSTDMGNVSHLLPSIHPMIAVRGSTNAPHTHGFAQDVISAEADATVVDGATAMALTAVSVAQDETLRRELLAEQRGRTAHTPDRSGR</sequence>
<organism evidence="3 4">
    <name type="scientific">Streptomyces luteolus</name>
    <dbReference type="NCBI Taxonomy" id="3043615"/>
    <lineage>
        <taxon>Bacteria</taxon>
        <taxon>Bacillati</taxon>
        <taxon>Actinomycetota</taxon>
        <taxon>Actinomycetes</taxon>
        <taxon>Kitasatosporales</taxon>
        <taxon>Streptomycetaceae</taxon>
        <taxon>Streptomyces</taxon>
    </lineage>
</organism>
<proteinExistence type="inferred from homology"/>
<dbReference type="PANTHER" id="PTHR30575:SF0">
    <property type="entry name" value="XAA-ARG DIPEPTIDASE"/>
    <property type="match status" value="1"/>
</dbReference>
<dbReference type="InterPro" id="IPR052030">
    <property type="entry name" value="Peptidase_M20/M20A_hydrolases"/>
</dbReference>
<keyword evidence="4" id="KW-1185">Reference proteome</keyword>
<gene>
    <name evidence="3" type="ORF">QIT00_06110</name>
</gene>
<dbReference type="SUPFAM" id="SSF53187">
    <property type="entry name" value="Zn-dependent exopeptidases"/>
    <property type="match status" value="1"/>
</dbReference>
<dbReference type="PIRSF" id="PIRSF037226">
    <property type="entry name" value="Amidohydrolase_ACY1L2_prd"/>
    <property type="match status" value="1"/>
</dbReference>
<evidence type="ECO:0000259" key="2">
    <source>
        <dbReference type="Pfam" id="PF07687"/>
    </source>
</evidence>
<dbReference type="NCBIfam" id="TIGR01891">
    <property type="entry name" value="amidohydrolases"/>
    <property type="match status" value="1"/>
</dbReference>
<dbReference type="RefSeq" id="WP_282534062.1">
    <property type="nucleotide sequence ID" value="NZ_JASCIS010000005.1"/>
</dbReference>
<dbReference type="SUPFAM" id="SSF55031">
    <property type="entry name" value="Bacterial exopeptidase dimerisation domain"/>
    <property type="match status" value="1"/>
</dbReference>